<dbReference type="EMBL" id="LUEZ02000046">
    <property type="protein sequence ID" value="RDB23905.1"/>
    <property type="molecule type" value="Genomic_DNA"/>
</dbReference>
<dbReference type="AlphaFoldDB" id="A0A369JU67"/>
<dbReference type="Proteomes" id="UP000076154">
    <property type="component" value="Unassembled WGS sequence"/>
</dbReference>
<accession>A0A369JU67</accession>
<dbReference type="OrthoDB" id="2960140at2759"/>
<gene>
    <name evidence="2" type="ORF">Hypma_009263</name>
</gene>
<name>A0A369JU67_HYPMA</name>
<evidence type="ECO:0000313" key="3">
    <source>
        <dbReference type="Proteomes" id="UP000076154"/>
    </source>
</evidence>
<protein>
    <submittedName>
        <fullName evidence="2">Uncharacterized protein</fullName>
    </submittedName>
</protein>
<evidence type="ECO:0000256" key="1">
    <source>
        <dbReference type="SAM" id="MobiDB-lite"/>
    </source>
</evidence>
<organism evidence="2 3">
    <name type="scientific">Hypsizygus marmoreus</name>
    <name type="common">White beech mushroom</name>
    <name type="synonym">Agaricus marmoreus</name>
    <dbReference type="NCBI Taxonomy" id="39966"/>
    <lineage>
        <taxon>Eukaryota</taxon>
        <taxon>Fungi</taxon>
        <taxon>Dikarya</taxon>
        <taxon>Basidiomycota</taxon>
        <taxon>Agaricomycotina</taxon>
        <taxon>Agaricomycetes</taxon>
        <taxon>Agaricomycetidae</taxon>
        <taxon>Agaricales</taxon>
        <taxon>Tricholomatineae</taxon>
        <taxon>Lyophyllaceae</taxon>
        <taxon>Hypsizygus</taxon>
    </lineage>
</organism>
<comment type="caution">
    <text evidence="2">The sequence shown here is derived from an EMBL/GenBank/DDBJ whole genome shotgun (WGS) entry which is preliminary data.</text>
</comment>
<sequence>MRLSNAATRSKPISLDAICGTYHWFYEIPAECFDYPSPVDYDRKGEPPGHLTLSIPAGSPPTPENLSGDVNHFGKLGTFTGLAPIRIESTGEEILNVWSIKSMQWEIDYGDNTEEGNELIVLDAKDDDGHPFIMFRYGPATLHGGFDVYLEILAKRLKEGSTSMVPLTDTEKSRWGIGISRSEIAQRAQEKDSGEEGEEDEAEEDGEVDDPPAKPVMATKRKVCDAEEDDSAPRKKTARN</sequence>
<reference evidence="2" key="1">
    <citation type="submission" date="2018-04" db="EMBL/GenBank/DDBJ databases">
        <title>Whole genome sequencing of Hypsizygus marmoreus.</title>
        <authorList>
            <person name="Choi I.-G."/>
            <person name="Min B."/>
            <person name="Kim J.-G."/>
            <person name="Kim S."/>
            <person name="Oh Y.-L."/>
            <person name="Kong W.-S."/>
            <person name="Park H."/>
            <person name="Jeong J."/>
            <person name="Song E.-S."/>
        </authorList>
    </citation>
    <scope>NUCLEOTIDE SEQUENCE [LARGE SCALE GENOMIC DNA]</scope>
    <source>
        <strain evidence="2">51987-8</strain>
    </source>
</reference>
<feature type="compositionally biased region" description="Acidic residues" evidence="1">
    <location>
        <begin position="195"/>
        <end position="210"/>
    </location>
</feature>
<proteinExistence type="predicted"/>
<keyword evidence="3" id="KW-1185">Reference proteome</keyword>
<feature type="region of interest" description="Disordered" evidence="1">
    <location>
        <begin position="176"/>
        <end position="240"/>
    </location>
</feature>
<evidence type="ECO:0000313" key="2">
    <source>
        <dbReference type="EMBL" id="RDB23905.1"/>
    </source>
</evidence>
<dbReference type="InParanoid" id="A0A369JU67"/>